<reference evidence="2 3" key="1">
    <citation type="submission" date="2020-08" db="EMBL/GenBank/DDBJ databases">
        <title>Sequencing the genomes of 1000 actinobacteria strains.</title>
        <authorList>
            <person name="Klenk H.-P."/>
        </authorList>
    </citation>
    <scope>NUCLEOTIDE SEQUENCE [LARGE SCALE GENOMIC DNA]</scope>
    <source>
        <strain evidence="2 3">DSM 45298</strain>
    </source>
</reference>
<proteinExistence type="predicted"/>
<organism evidence="2 3">
    <name type="scientific">Gordonia humi</name>
    <dbReference type="NCBI Taxonomy" id="686429"/>
    <lineage>
        <taxon>Bacteria</taxon>
        <taxon>Bacillati</taxon>
        <taxon>Actinomycetota</taxon>
        <taxon>Actinomycetes</taxon>
        <taxon>Mycobacteriales</taxon>
        <taxon>Gordoniaceae</taxon>
        <taxon>Gordonia</taxon>
    </lineage>
</organism>
<gene>
    <name evidence="2" type="ORF">BKA16_002919</name>
</gene>
<sequence>MIGRKTPVELRALFVSDEDVRGWMSPRSTPAARTRVRRWVRVENVAMTTIVVGAALMVLAPVASIAVAVWSTVTDIGRPDLYWWIWGIAIGVFACGMIAWVIATSRRVSARYADGHVSVGTVDRAVEHPGEGDDHTWYDLRISADLPDGTTLHRRLQREGEGLDRRVGGRIRFRHDTLDPDDVHDVHFAGWPDKKRRRRRERSDR</sequence>
<evidence type="ECO:0000256" key="1">
    <source>
        <dbReference type="SAM" id="Phobius"/>
    </source>
</evidence>
<accession>A0A840FA28</accession>
<evidence type="ECO:0000313" key="2">
    <source>
        <dbReference type="EMBL" id="MBB4136367.1"/>
    </source>
</evidence>
<dbReference type="RefSeq" id="WP_221246855.1">
    <property type="nucleotide sequence ID" value="NZ_BAABHL010000120.1"/>
</dbReference>
<dbReference type="EMBL" id="JACIFP010000001">
    <property type="protein sequence ID" value="MBB4136367.1"/>
    <property type="molecule type" value="Genomic_DNA"/>
</dbReference>
<keyword evidence="3" id="KW-1185">Reference proteome</keyword>
<name>A0A840FA28_9ACTN</name>
<dbReference type="Proteomes" id="UP000551501">
    <property type="component" value="Unassembled WGS sequence"/>
</dbReference>
<keyword evidence="1" id="KW-0472">Membrane</keyword>
<evidence type="ECO:0000313" key="3">
    <source>
        <dbReference type="Proteomes" id="UP000551501"/>
    </source>
</evidence>
<feature type="transmembrane region" description="Helical" evidence="1">
    <location>
        <begin position="45"/>
        <end position="69"/>
    </location>
</feature>
<feature type="transmembrane region" description="Helical" evidence="1">
    <location>
        <begin position="81"/>
        <end position="103"/>
    </location>
</feature>
<dbReference type="AlphaFoldDB" id="A0A840FA28"/>
<keyword evidence="1" id="KW-0812">Transmembrane</keyword>
<protein>
    <submittedName>
        <fullName evidence="2">Uncharacterized protein</fullName>
    </submittedName>
</protein>
<keyword evidence="1" id="KW-1133">Transmembrane helix</keyword>
<comment type="caution">
    <text evidence="2">The sequence shown here is derived from an EMBL/GenBank/DDBJ whole genome shotgun (WGS) entry which is preliminary data.</text>
</comment>